<feature type="transmembrane region" description="Helical" evidence="5">
    <location>
        <begin position="51"/>
        <end position="70"/>
    </location>
</feature>
<dbReference type="InterPro" id="IPR000515">
    <property type="entry name" value="MetI-like"/>
</dbReference>
<evidence type="ECO:0000256" key="2">
    <source>
        <dbReference type="ARBA" id="ARBA00022692"/>
    </source>
</evidence>
<dbReference type="STRING" id="388408.LAX5112_02537"/>
<evidence type="ECO:0000256" key="1">
    <source>
        <dbReference type="ARBA" id="ARBA00004651"/>
    </source>
</evidence>
<dbReference type="GO" id="GO:0006817">
    <property type="term" value="P:phosphate ion transport"/>
    <property type="evidence" value="ECO:0007669"/>
    <property type="project" value="UniProtKB-KW"/>
</dbReference>
<comment type="similarity">
    <text evidence="6">Belongs to the binding-protein-dependent transport system permease family. CysTW subfamily.</text>
</comment>
<evidence type="ECO:0000313" key="9">
    <source>
        <dbReference type="Proteomes" id="UP000053235"/>
    </source>
</evidence>
<dbReference type="AlphaFoldDB" id="A0A0M7A7C5"/>
<comment type="subcellular location">
    <subcellularLocation>
        <location evidence="6">Cell inner membrane</location>
        <topology evidence="6">Multi-pass membrane protein</topology>
    </subcellularLocation>
    <subcellularLocation>
        <location evidence="1 5">Cell membrane</location>
        <topology evidence="1 5">Multi-pass membrane protein</topology>
    </subcellularLocation>
</comment>
<feature type="domain" description="ABC transmembrane type-1" evidence="7">
    <location>
        <begin position="260"/>
        <end position="478"/>
    </location>
</feature>
<keyword evidence="9" id="KW-1185">Reference proteome</keyword>
<evidence type="ECO:0000259" key="7">
    <source>
        <dbReference type="PROSITE" id="PS50928"/>
    </source>
</evidence>
<dbReference type="EMBL" id="CXWD01000008">
    <property type="protein sequence ID" value="CTQ70517.1"/>
    <property type="molecule type" value="Genomic_DNA"/>
</dbReference>
<evidence type="ECO:0000256" key="4">
    <source>
        <dbReference type="ARBA" id="ARBA00023136"/>
    </source>
</evidence>
<keyword evidence="2 5" id="KW-0812">Transmembrane</keyword>
<dbReference type="Proteomes" id="UP000053235">
    <property type="component" value="Unassembled WGS sequence"/>
</dbReference>
<evidence type="ECO:0000256" key="5">
    <source>
        <dbReference type="RuleBase" id="RU363032"/>
    </source>
</evidence>
<dbReference type="Pfam" id="PF12501">
    <property type="entry name" value="DUF3708"/>
    <property type="match status" value="1"/>
</dbReference>
<dbReference type="PANTHER" id="PTHR42727">
    <property type="entry name" value="PHOSPHATE TRANSPORT SYSTEM PERMEASE PROTEIN"/>
    <property type="match status" value="1"/>
</dbReference>
<keyword evidence="6" id="KW-0997">Cell inner membrane</keyword>
<feature type="transmembrane region" description="Helical" evidence="5">
    <location>
        <begin position="227"/>
        <end position="244"/>
    </location>
</feature>
<dbReference type="InterPro" id="IPR011864">
    <property type="entry name" value="Phosphate_PstC"/>
</dbReference>
<dbReference type="RefSeq" id="WP_055672110.1">
    <property type="nucleotide sequence ID" value="NZ_CXWD01000008.1"/>
</dbReference>
<comment type="function">
    <text evidence="6">Part of the binding-protein-dependent transport system for phosphate; probably responsible for the translocation of the substrate across the membrane.</text>
</comment>
<keyword evidence="6" id="KW-0592">Phosphate transport</keyword>
<feature type="transmembrane region" description="Helical" evidence="5">
    <location>
        <begin position="335"/>
        <end position="357"/>
    </location>
</feature>
<feature type="transmembrane region" description="Helical" evidence="5">
    <location>
        <begin position="162"/>
        <end position="180"/>
    </location>
</feature>
<keyword evidence="4 5" id="KW-0472">Membrane</keyword>
<sequence length="490" mass="51463">MPVIWLILIVLAIAVVGYVLGRGRALASAGGEQIKLHSLPSYYGSNVAMKVVVPAFLILVLWLLAQPLIVNNSISGLIPDSEIAEGSSRGLVLAEVRRAARGLDNAVASGLITEDFARNARADFNDVTARLKEAGQVVTSQITQPILRAAQEYRIQNATGNLMMTIAVILAAMAGAAWGLAESKADFRARNTVEQGVKALLIAAASIAILTTIGIVFSLVFNTIEFFRLYPAFDFFFGLTWSPTFSGRGGNSELGIIPLLWGTFYISFVALAVAVPIGLFAAVYLSEYAGPNVRAVAKPLLEILAGIPTIVYGLFALLTVGPLLVSIFGPDGVGIMQAGTAVMTAGLVMGIMLIPFVSSLSDDIINAVPQAMRDGSYGLGATKSETVKQVILPAALPGIVGAILLAASRAIGETMIVVLGAGAAARLSLNPFDAMTTVTAKIVSQLTGDADFASPVALVAFALGMTLFVVTLGLNIVALYIVRKYREQYD</sequence>
<dbReference type="PROSITE" id="PS50928">
    <property type="entry name" value="ABC_TM1"/>
    <property type="match status" value="1"/>
</dbReference>
<keyword evidence="3 5" id="KW-1133">Transmembrane helix</keyword>
<accession>A0A0M7A7C5</accession>
<dbReference type="InterPro" id="IPR022182">
    <property type="entry name" value="PstC_N"/>
</dbReference>
<name>A0A0M7A7C5_9HYPH</name>
<dbReference type="CDD" id="cd06261">
    <property type="entry name" value="TM_PBP2"/>
    <property type="match status" value="1"/>
</dbReference>
<protein>
    <recommendedName>
        <fullName evidence="6">Phosphate transport system permease protein</fullName>
    </recommendedName>
</protein>
<keyword evidence="5" id="KW-0813">Transport</keyword>
<feature type="transmembrane region" description="Helical" evidence="5">
    <location>
        <begin position="200"/>
        <end position="220"/>
    </location>
</feature>
<evidence type="ECO:0000256" key="3">
    <source>
        <dbReference type="ARBA" id="ARBA00022989"/>
    </source>
</evidence>
<proteinExistence type="inferred from homology"/>
<dbReference type="GO" id="GO:0005886">
    <property type="term" value="C:plasma membrane"/>
    <property type="evidence" value="ECO:0007669"/>
    <property type="project" value="UniProtKB-SubCell"/>
</dbReference>
<reference evidence="9" key="1">
    <citation type="submission" date="2015-07" db="EMBL/GenBank/DDBJ databases">
        <authorList>
            <person name="Rodrigo-Torres Lidia"/>
            <person name="Arahal R.David."/>
        </authorList>
    </citation>
    <scope>NUCLEOTIDE SEQUENCE [LARGE SCALE GENOMIC DNA]</scope>
    <source>
        <strain evidence="9">CECT 5112</strain>
    </source>
</reference>
<feature type="transmembrane region" description="Helical" evidence="5">
    <location>
        <begin position="264"/>
        <end position="285"/>
    </location>
</feature>
<gene>
    <name evidence="8" type="primary">pstC</name>
    <name evidence="8" type="ORF">LAX5112_02537</name>
</gene>
<keyword evidence="6" id="KW-1003">Cell membrane</keyword>
<dbReference type="Gene3D" id="1.10.3720.10">
    <property type="entry name" value="MetI-like"/>
    <property type="match status" value="1"/>
</dbReference>
<feature type="transmembrane region" description="Helical" evidence="5">
    <location>
        <begin position="306"/>
        <end position="329"/>
    </location>
</feature>
<dbReference type="PANTHER" id="PTHR42727:SF1">
    <property type="entry name" value="PHOSPHATE TRANSPORT SYSTEM PERMEASE"/>
    <property type="match status" value="1"/>
</dbReference>
<dbReference type="InterPro" id="IPR035906">
    <property type="entry name" value="MetI-like_sf"/>
</dbReference>
<dbReference type="NCBIfam" id="TIGR02138">
    <property type="entry name" value="phosphate_pstC"/>
    <property type="match status" value="1"/>
</dbReference>
<feature type="transmembrane region" description="Helical" evidence="5">
    <location>
        <begin position="390"/>
        <end position="411"/>
    </location>
</feature>
<evidence type="ECO:0000256" key="6">
    <source>
        <dbReference type="RuleBase" id="RU363054"/>
    </source>
</evidence>
<dbReference type="Pfam" id="PF00528">
    <property type="entry name" value="BPD_transp_1"/>
    <property type="match status" value="1"/>
</dbReference>
<dbReference type="OrthoDB" id="9785113at2"/>
<feature type="transmembrane region" description="Helical" evidence="5">
    <location>
        <begin position="456"/>
        <end position="482"/>
    </location>
</feature>
<dbReference type="SUPFAM" id="SSF161098">
    <property type="entry name" value="MetI-like"/>
    <property type="match status" value="1"/>
</dbReference>
<evidence type="ECO:0000313" key="8">
    <source>
        <dbReference type="EMBL" id="CTQ70517.1"/>
    </source>
</evidence>
<organism evidence="8 9">
    <name type="scientific">Roseibium alexandrii</name>
    <dbReference type="NCBI Taxonomy" id="388408"/>
    <lineage>
        <taxon>Bacteria</taxon>
        <taxon>Pseudomonadati</taxon>
        <taxon>Pseudomonadota</taxon>
        <taxon>Alphaproteobacteria</taxon>
        <taxon>Hyphomicrobiales</taxon>
        <taxon>Stappiaceae</taxon>
        <taxon>Roseibium</taxon>
    </lineage>
</organism>
<comment type="caution">
    <text evidence="6">Lacks conserved residue(s) required for the propagation of feature annotation.</text>
</comment>
<dbReference type="GO" id="GO:0005315">
    <property type="term" value="F:phosphate transmembrane transporter activity"/>
    <property type="evidence" value="ECO:0007669"/>
    <property type="project" value="InterPro"/>
</dbReference>